<dbReference type="PANTHER" id="PTHR24379:SF121">
    <property type="entry name" value="C2H2-TYPE DOMAIN-CONTAINING PROTEIN"/>
    <property type="match status" value="1"/>
</dbReference>
<gene>
    <name evidence="9" type="primary">Dvir\GJ22294</name>
    <name evidence="9" type="ORF">Dvir_GJ22294</name>
</gene>
<dbReference type="Proteomes" id="UP000008792">
    <property type="component" value="Unassembled WGS sequence"/>
</dbReference>
<dbReference type="InterPro" id="IPR036236">
    <property type="entry name" value="Znf_C2H2_sf"/>
</dbReference>
<dbReference type="AlphaFoldDB" id="B4LL64"/>
<keyword evidence="4" id="KW-0862">Zinc</keyword>
<evidence type="ECO:0000256" key="7">
    <source>
        <dbReference type="PROSITE-ProRule" id="PRU00042"/>
    </source>
</evidence>
<reference evidence="9 10" key="1">
    <citation type="journal article" date="2007" name="Nature">
        <title>Evolution of genes and genomes on the Drosophila phylogeny.</title>
        <authorList>
            <consortium name="Drosophila 12 Genomes Consortium"/>
            <person name="Clark A.G."/>
            <person name="Eisen M.B."/>
            <person name="Smith D.R."/>
            <person name="Bergman C.M."/>
            <person name="Oliver B."/>
            <person name="Markow T.A."/>
            <person name="Kaufman T.C."/>
            <person name="Kellis M."/>
            <person name="Gelbart W."/>
            <person name="Iyer V.N."/>
            <person name="Pollard D.A."/>
            <person name="Sackton T.B."/>
            <person name="Larracuente A.M."/>
            <person name="Singh N.D."/>
            <person name="Abad J.P."/>
            <person name="Abt D.N."/>
            <person name="Adryan B."/>
            <person name="Aguade M."/>
            <person name="Akashi H."/>
            <person name="Anderson W.W."/>
            <person name="Aquadro C.F."/>
            <person name="Ardell D.H."/>
            <person name="Arguello R."/>
            <person name="Artieri C.G."/>
            <person name="Barbash D.A."/>
            <person name="Barker D."/>
            <person name="Barsanti P."/>
            <person name="Batterham P."/>
            <person name="Batzoglou S."/>
            <person name="Begun D."/>
            <person name="Bhutkar A."/>
            <person name="Blanco E."/>
            <person name="Bosak S.A."/>
            <person name="Bradley R.K."/>
            <person name="Brand A.D."/>
            <person name="Brent M.R."/>
            <person name="Brooks A.N."/>
            <person name="Brown R.H."/>
            <person name="Butlin R.K."/>
            <person name="Caggese C."/>
            <person name="Calvi B.R."/>
            <person name="Bernardo de Carvalho A."/>
            <person name="Caspi A."/>
            <person name="Castrezana S."/>
            <person name="Celniker S.E."/>
            <person name="Chang J.L."/>
            <person name="Chapple C."/>
            <person name="Chatterji S."/>
            <person name="Chinwalla A."/>
            <person name="Civetta A."/>
            <person name="Clifton S.W."/>
            <person name="Comeron J.M."/>
            <person name="Costello J.C."/>
            <person name="Coyne J.A."/>
            <person name="Daub J."/>
            <person name="David R.G."/>
            <person name="Delcher A.L."/>
            <person name="Delehaunty K."/>
            <person name="Do C.B."/>
            <person name="Ebling H."/>
            <person name="Edwards K."/>
            <person name="Eickbush T."/>
            <person name="Evans J.D."/>
            <person name="Filipski A."/>
            <person name="Findeiss S."/>
            <person name="Freyhult E."/>
            <person name="Fulton L."/>
            <person name="Fulton R."/>
            <person name="Garcia A.C."/>
            <person name="Gardiner A."/>
            <person name="Garfield D.A."/>
            <person name="Garvin B.E."/>
            <person name="Gibson G."/>
            <person name="Gilbert D."/>
            <person name="Gnerre S."/>
            <person name="Godfrey J."/>
            <person name="Good R."/>
            <person name="Gotea V."/>
            <person name="Gravely B."/>
            <person name="Greenberg A.J."/>
            <person name="Griffiths-Jones S."/>
            <person name="Gross S."/>
            <person name="Guigo R."/>
            <person name="Gustafson E.A."/>
            <person name="Haerty W."/>
            <person name="Hahn M.W."/>
            <person name="Halligan D.L."/>
            <person name="Halpern A.L."/>
            <person name="Halter G.M."/>
            <person name="Han M.V."/>
            <person name="Heger A."/>
            <person name="Hillier L."/>
            <person name="Hinrichs A.S."/>
            <person name="Holmes I."/>
            <person name="Hoskins R.A."/>
            <person name="Hubisz M.J."/>
            <person name="Hultmark D."/>
            <person name="Huntley M.A."/>
            <person name="Jaffe D.B."/>
            <person name="Jagadeeshan S."/>
            <person name="Jeck W.R."/>
            <person name="Johnson J."/>
            <person name="Jones C.D."/>
            <person name="Jordan W.C."/>
            <person name="Karpen G.H."/>
            <person name="Kataoka E."/>
            <person name="Keightley P.D."/>
            <person name="Kheradpour P."/>
            <person name="Kirkness E.F."/>
            <person name="Koerich L.B."/>
            <person name="Kristiansen K."/>
            <person name="Kudrna D."/>
            <person name="Kulathinal R.J."/>
            <person name="Kumar S."/>
            <person name="Kwok R."/>
            <person name="Lander E."/>
            <person name="Langley C.H."/>
            <person name="Lapoint R."/>
            <person name="Lazzaro B.P."/>
            <person name="Lee S.J."/>
            <person name="Levesque L."/>
            <person name="Li R."/>
            <person name="Lin C.F."/>
            <person name="Lin M.F."/>
            <person name="Lindblad-Toh K."/>
            <person name="Llopart A."/>
            <person name="Long M."/>
            <person name="Low L."/>
            <person name="Lozovsky E."/>
            <person name="Lu J."/>
            <person name="Luo M."/>
            <person name="Machado C.A."/>
            <person name="Makalowski W."/>
            <person name="Marzo M."/>
            <person name="Matsuda M."/>
            <person name="Matzkin L."/>
            <person name="McAllister B."/>
            <person name="McBride C.S."/>
            <person name="McKernan B."/>
            <person name="McKernan K."/>
            <person name="Mendez-Lago M."/>
            <person name="Minx P."/>
            <person name="Mollenhauer M.U."/>
            <person name="Montooth K."/>
            <person name="Mount S.M."/>
            <person name="Mu X."/>
            <person name="Myers E."/>
            <person name="Negre B."/>
            <person name="Newfeld S."/>
            <person name="Nielsen R."/>
            <person name="Noor M.A."/>
            <person name="O'Grady P."/>
            <person name="Pachter L."/>
            <person name="Papaceit M."/>
            <person name="Parisi M.J."/>
            <person name="Parisi M."/>
            <person name="Parts L."/>
            <person name="Pedersen J.S."/>
            <person name="Pesole G."/>
            <person name="Phillippy A.M."/>
            <person name="Ponting C.P."/>
            <person name="Pop M."/>
            <person name="Porcelli D."/>
            <person name="Powell J.R."/>
            <person name="Prohaska S."/>
            <person name="Pruitt K."/>
            <person name="Puig M."/>
            <person name="Quesneville H."/>
            <person name="Ram K.R."/>
            <person name="Rand D."/>
            <person name="Rasmussen M.D."/>
            <person name="Reed L.K."/>
            <person name="Reenan R."/>
            <person name="Reily A."/>
            <person name="Remington K.A."/>
            <person name="Rieger T.T."/>
            <person name="Ritchie M.G."/>
            <person name="Robin C."/>
            <person name="Rogers Y.H."/>
            <person name="Rohde C."/>
            <person name="Rozas J."/>
            <person name="Rubenfield M.J."/>
            <person name="Ruiz A."/>
            <person name="Russo S."/>
            <person name="Salzberg S.L."/>
            <person name="Sanchez-Gracia A."/>
            <person name="Saranga D.J."/>
            <person name="Sato H."/>
            <person name="Schaeffer S.W."/>
            <person name="Schatz M.C."/>
            <person name="Schlenke T."/>
            <person name="Schwartz R."/>
            <person name="Segarra C."/>
            <person name="Singh R.S."/>
            <person name="Sirot L."/>
            <person name="Sirota M."/>
            <person name="Sisneros N.B."/>
            <person name="Smith C.D."/>
            <person name="Smith T.F."/>
            <person name="Spieth J."/>
            <person name="Stage D.E."/>
            <person name="Stark A."/>
            <person name="Stephan W."/>
            <person name="Strausberg R.L."/>
            <person name="Strempel S."/>
            <person name="Sturgill D."/>
            <person name="Sutton G."/>
            <person name="Sutton G.G."/>
            <person name="Tao W."/>
            <person name="Teichmann S."/>
            <person name="Tobari Y.N."/>
            <person name="Tomimura Y."/>
            <person name="Tsolas J.M."/>
            <person name="Valente V.L."/>
            <person name="Venter E."/>
            <person name="Venter J.C."/>
            <person name="Vicario S."/>
            <person name="Vieira F.G."/>
            <person name="Vilella A.J."/>
            <person name="Villasante A."/>
            <person name="Walenz B."/>
            <person name="Wang J."/>
            <person name="Wasserman M."/>
            <person name="Watts T."/>
            <person name="Wilson D."/>
            <person name="Wilson R.K."/>
            <person name="Wing R.A."/>
            <person name="Wolfner M.F."/>
            <person name="Wong A."/>
            <person name="Wong G.K."/>
            <person name="Wu C.I."/>
            <person name="Wu G."/>
            <person name="Yamamoto D."/>
            <person name="Yang H.P."/>
            <person name="Yang S.P."/>
            <person name="Yorke J.A."/>
            <person name="Yoshida K."/>
            <person name="Zdobnov E."/>
            <person name="Zhang P."/>
            <person name="Zhang Y."/>
            <person name="Zimin A.V."/>
            <person name="Baldwin J."/>
            <person name="Abdouelleil A."/>
            <person name="Abdulkadir J."/>
            <person name="Abebe A."/>
            <person name="Abera B."/>
            <person name="Abreu J."/>
            <person name="Acer S.C."/>
            <person name="Aftuck L."/>
            <person name="Alexander A."/>
            <person name="An P."/>
            <person name="Anderson E."/>
            <person name="Anderson S."/>
            <person name="Arachi H."/>
            <person name="Azer M."/>
            <person name="Bachantsang P."/>
            <person name="Barry A."/>
            <person name="Bayul T."/>
            <person name="Berlin A."/>
            <person name="Bessette D."/>
            <person name="Bloom T."/>
            <person name="Blye J."/>
            <person name="Boguslavskiy L."/>
            <person name="Bonnet C."/>
            <person name="Boukhgalter B."/>
            <person name="Bourzgui I."/>
            <person name="Brown A."/>
            <person name="Cahill P."/>
            <person name="Channer S."/>
            <person name="Cheshatsang Y."/>
            <person name="Chuda L."/>
            <person name="Citroen M."/>
            <person name="Collymore A."/>
            <person name="Cooke P."/>
            <person name="Costello M."/>
            <person name="D'Aco K."/>
            <person name="Daza R."/>
            <person name="De Haan G."/>
            <person name="DeGray S."/>
            <person name="DeMaso C."/>
            <person name="Dhargay N."/>
            <person name="Dooley K."/>
            <person name="Dooley E."/>
            <person name="Doricent M."/>
            <person name="Dorje P."/>
            <person name="Dorjee K."/>
            <person name="Dupes A."/>
            <person name="Elong R."/>
            <person name="Falk J."/>
            <person name="Farina A."/>
            <person name="Faro S."/>
            <person name="Ferguson D."/>
            <person name="Fisher S."/>
            <person name="Foley C.D."/>
            <person name="Franke A."/>
            <person name="Friedrich D."/>
            <person name="Gadbois L."/>
            <person name="Gearin G."/>
            <person name="Gearin C.R."/>
            <person name="Giannoukos G."/>
            <person name="Goode T."/>
            <person name="Graham J."/>
            <person name="Grandbois E."/>
            <person name="Grewal S."/>
            <person name="Gyaltsen K."/>
            <person name="Hafez N."/>
            <person name="Hagos B."/>
            <person name="Hall J."/>
            <person name="Henson C."/>
            <person name="Hollinger A."/>
            <person name="Honan T."/>
            <person name="Huard M.D."/>
            <person name="Hughes L."/>
            <person name="Hurhula B."/>
            <person name="Husby M.E."/>
            <person name="Kamat A."/>
            <person name="Kanga B."/>
            <person name="Kashin S."/>
            <person name="Khazanovich D."/>
            <person name="Kisner P."/>
            <person name="Lance K."/>
            <person name="Lara M."/>
            <person name="Lee W."/>
            <person name="Lennon N."/>
            <person name="Letendre F."/>
            <person name="LeVine R."/>
            <person name="Lipovsky A."/>
            <person name="Liu X."/>
            <person name="Liu J."/>
            <person name="Liu S."/>
            <person name="Lokyitsang T."/>
            <person name="Lokyitsang Y."/>
            <person name="Lubonja R."/>
            <person name="Lui A."/>
            <person name="MacDonald P."/>
            <person name="Magnisalis V."/>
            <person name="Maru K."/>
            <person name="Matthews C."/>
            <person name="McCusker W."/>
            <person name="McDonough S."/>
            <person name="Mehta T."/>
            <person name="Meldrim J."/>
            <person name="Meneus L."/>
            <person name="Mihai O."/>
            <person name="Mihalev A."/>
            <person name="Mihova T."/>
            <person name="Mittelman R."/>
            <person name="Mlenga V."/>
            <person name="Montmayeur A."/>
            <person name="Mulrain L."/>
            <person name="Navidi A."/>
            <person name="Naylor J."/>
            <person name="Negash T."/>
            <person name="Nguyen T."/>
            <person name="Nguyen N."/>
            <person name="Nicol R."/>
            <person name="Norbu C."/>
            <person name="Norbu N."/>
            <person name="Novod N."/>
            <person name="O'Neill B."/>
            <person name="Osman S."/>
            <person name="Markiewicz E."/>
            <person name="Oyono O.L."/>
            <person name="Patti C."/>
            <person name="Phunkhang P."/>
            <person name="Pierre F."/>
            <person name="Priest M."/>
            <person name="Raghuraman S."/>
            <person name="Rege F."/>
            <person name="Reyes R."/>
            <person name="Rise C."/>
            <person name="Rogov P."/>
            <person name="Ross K."/>
            <person name="Ryan E."/>
            <person name="Settipalli S."/>
            <person name="Shea T."/>
            <person name="Sherpa N."/>
            <person name="Shi L."/>
            <person name="Shih D."/>
            <person name="Sparrow T."/>
            <person name="Spaulding J."/>
            <person name="Stalker J."/>
            <person name="Stange-Thomann N."/>
            <person name="Stavropoulos S."/>
            <person name="Stone C."/>
            <person name="Strader C."/>
            <person name="Tesfaye S."/>
            <person name="Thomson T."/>
            <person name="Thoulutsang Y."/>
            <person name="Thoulutsang D."/>
            <person name="Topham K."/>
            <person name="Topping I."/>
            <person name="Tsamla T."/>
            <person name="Vassiliev H."/>
            <person name="Vo A."/>
            <person name="Wangchuk T."/>
            <person name="Wangdi T."/>
            <person name="Weiand M."/>
            <person name="Wilkinson J."/>
            <person name="Wilson A."/>
            <person name="Yadav S."/>
            <person name="Young G."/>
            <person name="Yu Q."/>
            <person name="Zembek L."/>
            <person name="Zhong D."/>
            <person name="Zimmer A."/>
            <person name="Zwirko Z."/>
            <person name="Jaffe D.B."/>
            <person name="Alvarez P."/>
            <person name="Brockman W."/>
            <person name="Butler J."/>
            <person name="Chin C."/>
            <person name="Gnerre S."/>
            <person name="Grabherr M."/>
            <person name="Kleber M."/>
            <person name="Mauceli E."/>
            <person name="MacCallum I."/>
        </authorList>
    </citation>
    <scope>NUCLEOTIDE SEQUENCE [LARGE SCALE GENOMIC DNA]</scope>
    <source>
        <strain evidence="10">Tucson 15010-1051.87</strain>
    </source>
</reference>
<dbReference type="eggNOG" id="KOG1721">
    <property type="taxonomic scope" value="Eukaryota"/>
</dbReference>
<keyword evidence="2" id="KW-0677">Repeat</keyword>
<evidence type="ECO:0000313" key="10">
    <source>
        <dbReference type="Proteomes" id="UP000008792"/>
    </source>
</evidence>
<dbReference type="KEGG" id="dvi:6626340"/>
<keyword evidence="1" id="KW-0479">Metal-binding</keyword>
<evidence type="ECO:0000256" key="4">
    <source>
        <dbReference type="ARBA" id="ARBA00022833"/>
    </source>
</evidence>
<dbReference type="Pfam" id="PF00096">
    <property type="entry name" value="zf-C2H2"/>
    <property type="match status" value="1"/>
</dbReference>
<keyword evidence="10" id="KW-1185">Reference proteome</keyword>
<feature type="domain" description="C2H2-type" evidence="8">
    <location>
        <begin position="92"/>
        <end position="120"/>
    </location>
</feature>
<dbReference type="PANTHER" id="PTHR24379">
    <property type="entry name" value="KRAB AND ZINC FINGER DOMAIN-CONTAINING"/>
    <property type="match status" value="1"/>
</dbReference>
<dbReference type="PROSITE" id="PS50157">
    <property type="entry name" value="ZINC_FINGER_C2H2_2"/>
    <property type="match status" value="3"/>
</dbReference>
<organism evidence="9 10">
    <name type="scientific">Drosophila virilis</name>
    <name type="common">Fruit fly</name>
    <dbReference type="NCBI Taxonomy" id="7244"/>
    <lineage>
        <taxon>Eukaryota</taxon>
        <taxon>Metazoa</taxon>
        <taxon>Ecdysozoa</taxon>
        <taxon>Arthropoda</taxon>
        <taxon>Hexapoda</taxon>
        <taxon>Insecta</taxon>
        <taxon>Pterygota</taxon>
        <taxon>Neoptera</taxon>
        <taxon>Endopterygota</taxon>
        <taxon>Diptera</taxon>
        <taxon>Brachycera</taxon>
        <taxon>Muscomorpha</taxon>
        <taxon>Ephydroidea</taxon>
        <taxon>Drosophilidae</taxon>
        <taxon>Drosophila</taxon>
    </lineage>
</organism>
<evidence type="ECO:0000259" key="8">
    <source>
        <dbReference type="PROSITE" id="PS50157"/>
    </source>
</evidence>
<sequence>MAFNLHLRDMLNQLSSLSTDQIPIEARNQLMYKRAAAQMEESEYDDCPNVELEEGGINCFLCQQLFTDIDELQQHFLTHFAECPANTTTKFFECDVCGRSLRSEQELHKHQERFHAAHLIKKDIETRNRFQCEKCNNVYLSLDFLERHIQLAHNVGQTFGQAPPAQPQQMTVVFLNPPAKQKYPPRSPFFNPNLWLDCDAYVSTSQ</sequence>
<accession>B4LL64</accession>
<dbReference type="SMR" id="B4LL64"/>
<dbReference type="InParanoid" id="B4LL64"/>
<feature type="domain" description="C2H2-type" evidence="8">
    <location>
        <begin position="130"/>
        <end position="158"/>
    </location>
</feature>
<evidence type="ECO:0000256" key="1">
    <source>
        <dbReference type="ARBA" id="ARBA00022723"/>
    </source>
</evidence>
<dbReference type="PROSITE" id="PS00028">
    <property type="entry name" value="ZINC_FINGER_C2H2_1"/>
    <property type="match status" value="3"/>
</dbReference>
<dbReference type="SUPFAM" id="SSF57667">
    <property type="entry name" value="beta-beta-alpha zinc fingers"/>
    <property type="match status" value="1"/>
</dbReference>
<dbReference type="GO" id="GO:0008270">
    <property type="term" value="F:zinc ion binding"/>
    <property type="evidence" value="ECO:0007669"/>
    <property type="project" value="UniProtKB-KW"/>
</dbReference>
<name>B4LL64_DROVI</name>
<dbReference type="EMBL" id="CH940648">
    <property type="protein sequence ID" value="EDW61871.2"/>
    <property type="molecule type" value="Genomic_DNA"/>
</dbReference>
<dbReference type="HOGENOM" id="CLU_1653981_0_0_1"/>
<feature type="domain" description="C2H2-type" evidence="8">
    <location>
        <begin position="57"/>
        <end position="84"/>
    </location>
</feature>
<dbReference type="Gene3D" id="3.30.160.60">
    <property type="entry name" value="Classic Zinc Finger"/>
    <property type="match status" value="1"/>
</dbReference>
<dbReference type="InterPro" id="IPR013087">
    <property type="entry name" value="Znf_C2H2_type"/>
</dbReference>
<evidence type="ECO:0000313" key="9">
    <source>
        <dbReference type="EMBL" id="EDW61871.2"/>
    </source>
</evidence>
<keyword evidence="6" id="KW-0804">Transcription</keyword>
<evidence type="ECO:0000256" key="2">
    <source>
        <dbReference type="ARBA" id="ARBA00022737"/>
    </source>
</evidence>
<evidence type="ECO:0000256" key="6">
    <source>
        <dbReference type="ARBA" id="ARBA00023163"/>
    </source>
</evidence>
<keyword evidence="5" id="KW-0805">Transcription regulation</keyword>
<keyword evidence="3 7" id="KW-0863">Zinc-finger</keyword>
<protein>
    <recommendedName>
        <fullName evidence="8">C2H2-type domain-containing protein</fullName>
    </recommendedName>
</protein>
<dbReference type="OrthoDB" id="8922241at2759"/>
<evidence type="ECO:0000256" key="3">
    <source>
        <dbReference type="ARBA" id="ARBA00022771"/>
    </source>
</evidence>
<proteinExistence type="predicted"/>
<evidence type="ECO:0000256" key="5">
    <source>
        <dbReference type="ARBA" id="ARBA00023015"/>
    </source>
</evidence>
<dbReference type="SMART" id="SM00355">
    <property type="entry name" value="ZnF_C2H2"/>
    <property type="match status" value="3"/>
</dbReference>